<dbReference type="InterPro" id="IPR036962">
    <property type="entry name" value="Glyco_hydro_3_N_sf"/>
</dbReference>
<dbReference type="Pfam" id="PF01915">
    <property type="entry name" value="Glyco_hydro_3_C"/>
    <property type="match status" value="1"/>
</dbReference>
<dbReference type="InterPro" id="IPR001764">
    <property type="entry name" value="Glyco_hydro_3_N"/>
</dbReference>
<dbReference type="Gene3D" id="2.60.40.10">
    <property type="entry name" value="Immunoglobulins"/>
    <property type="match status" value="1"/>
</dbReference>
<proteinExistence type="inferred from homology"/>
<keyword evidence="6" id="KW-1185">Reference proteome</keyword>
<evidence type="ECO:0000313" key="6">
    <source>
        <dbReference type="Proteomes" id="UP001326110"/>
    </source>
</evidence>
<dbReference type="GeneID" id="43162245"/>
<evidence type="ECO:0000256" key="2">
    <source>
        <dbReference type="ARBA" id="ARBA00022801"/>
    </source>
</evidence>
<feature type="chain" id="PRO_5046842213" evidence="3">
    <location>
        <begin position="40"/>
        <end position="787"/>
    </location>
</feature>
<dbReference type="PANTHER" id="PTHR42715:SF10">
    <property type="entry name" value="BETA-GLUCOSIDASE"/>
    <property type="match status" value="1"/>
</dbReference>
<evidence type="ECO:0000313" key="5">
    <source>
        <dbReference type="EMBL" id="WQH02920.1"/>
    </source>
</evidence>
<dbReference type="Gene3D" id="3.40.50.1700">
    <property type="entry name" value="Glycoside hydrolase family 3 C-terminal domain"/>
    <property type="match status" value="1"/>
</dbReference>
<dbReference type="SUPFAM" id="SSF52279">
    <property type="entry name" value="Beta-D-glucan exohydrolase, C-terminal domain"/>
    <property type="match status" value="1"/>
</dbReference>
<comment type="similarity">
    <text evidence="1">Belongs to the glycosyl hydrolase 3 family.</text>
</comment>
<dbReference type="RefSeq" id="WP_154819728.1">
    <property type="nucleotide sequence ID" value="NZ_CP140152.1"/>
</dbReference>
<organism evidence="5 6">
    <name type="scientific">Duganella zoogloeoides</name>
    <dbReference type="NCBI Taxonomy" id="75659"/>
    <lineage>
        <taxon>Bacteria</taxon>
        <taxon>Pseudomonadati</taxon>
        <taxon>Pseudomonadota</taxon>
        <taxon>Betaproteobacteria</taxon>
        <taxon>Burkholderiales</taxon>
        <taxon>Oxalobacteraceae</taxon>
        <taxon>Telluria group</taxon>
        <taxon>Duganella</taxon>
    </lineage>
</organism>
<evidence type="ECO:0000259" key="4">
    <source>
        <dbReference type="SMART" id="SM01217"/>
    </source>
</evidence>
<dbReference type="PRINTS" id="PR00133">
    <property type="entry name" value="GLHYDRLASE3"/>
</dbReference>
<dbReference type="Proteomes" id="UP001326110">
    <property type="component" value="Chromosome"/>
</dbReference>
<keyword evidence="2 5" id="KW-0378">Hydrolase</keyword>
<dbReference type="Pfam" id="PF14310">
    <property type="entry name" value="Fn3-like"/>
    <property type="match status" value="1"/>
</dbReference>
<dbReference type="InterPro" id="IPR013783">
    <property type="entry name" value="Ig-like_fold"/>
</dbReference>
<dbReference type="InterPro" id="IPR017853">
    <property type="entry name" value="GH"/>
</dbReference>
<dbReference type="InterPro" id="IPR050288">
    <property type="entry name" value="Cellulose_deg_GH3"/>
</dbReference>
<dbReference type="EMBL" id="CP140152">
    <property type="protein sequence ID" value="WQH02920.1"/>
    <property type="molecule type" value="Genomic_DNA"/>
</dbReference>
<protein>
    <submittedName>
        <fullName evidence="5">Glycoside hydrolase family 3 C-terminal domain-containing protein</fullName>
    </submittedName>
</protein>
<dbReference type="SUPFAM" id="SSF51445">
    <property type="entry name" value="(Trans)glycosidases"/>
    <property type="match status" value="1"/>
</dbReference>
<name>A0ABZ0XT62_9BURK</name>
<sequence length="787" mass="82843">MEQVASARSAAGPRHRHARPVAIAVALAFGIAAAVPASAAGQALAGQAGQAALAEQAEQAKQAERAKQAAPAARPWLDAALPADRRAALALAAMTQEEKLSWVLGHFGSDFANKTKRHPAALPYSAGYIAGVPRLGLPALFETDAGLGVATQAGPTPRGRTSLPSGLATTATWNPALAYQGGAMIGSEARASGFNVMLAGGVNLQREPRNGRNFEYAGEDPLLAGSMVAAQIKGIQSNHLIATMKHFAVNAQETGRFVLDARIDDTSNRMSDLLAFQFVLEQANPGSVMCSYNRLNGVYACENDYLLNGVLKKDWGFKGYVMSDWGAVHSTVEAAKAGLDQQSGWEFDKSQYFGGALDEAVANGHVPQARLDDMVYRILWAMFDKGVVEHPVAEGGAIDFAANRLVSQADAEEGMVLLKNANHTLPLKPGARKIVVIGAHADVGVLAGGGSSLVYPVEGNPVPGIEPLTWPGPVVYHPSSPLKAIQARAPGAQVIYHDGLDPVAAAKAAEGADAAIVFAQQWVGEALDAVSLALPDNQDALVAAVAKANPKTVVVLETSGPVLMPWLDQSAAVLQAWYAGSGGGEAIARILFGEVNPSGHLPATFPASASQLPRPVLDGDPKNEKVRFAVDYHEGAAVGYKWFDLKGHKPLFPFGHGLSYTTFAYSDLKSGQQDGKLQLRFKVTNTGAVAGKDVPQVYVAPLGVKWEAPKRLAAFEKVDLAPGASREVTVTVDPRLLALYDSRSKTWRIAAGSYKVLLAHDAADAGARTITVKLPKQVLNVNGKPLK</sequence>
<dbReference type="InterPro" id="IPR002772">
    <property type="entry name" value="Glyco_hydro_3_C"/>
</dbReference>
<evidence type="ECO:0000256" key="3">
    <source>
        <dbReference type="SAM" id="SignalP"/>
    </source>
</evidence>
<dbReference type="InterPro" id="IPR036881">
    <property type="entry name" value="Glyco_hydro_3_C_sf"/>
</dbReference>
<dbReference type="SMART" id="SM01217">
    <property type="entry name" value="Fn3_like"/>
    <property type="match status" value="1"/>
</dbReference>
<dbReference type="GO" id="GO:0016787">
    <property type="term" value="F:hydrolase activity"/>
    <property type="evidence" value="ECO:0007669"/>
    <property type="project" value="UniProtKB-KW"/>
</dbReference>
<accession>A0ABZ0XT62</accession>
<gene>
    <name evidence="5" type="ORF">SR858_17845</name>
</gene>
<feature type="signal peptide" evidence="3">
    <location>
        <begin position="1"/>
        <end position="39"/>
    </location>
</feature>
<evidence type="ECO:0000256" key="1">
    <source>
        <dbReference type="ARBA" id="ARBA00005336"/>
    </source>
</evidence>
<keyword evidence="3" id="KW-0732">Signal</keyword>
<dbReference type="Pfam" id="PF00933">
    <property type="entry name" value="Glyco_hydro_3"/>
    <property type="match status" value="1"/>
</dbReference>
<dbReference type="PANTHER" id="PTHR42715">
    <property type="entry name" value="BETA-GLUCOSIDASE"/>
    <property type="match status" value="1"/>
</dbReference>
<dbReference type="InterPro" id="IPR026891">
    <property type="entry name" value="Fn3-like"/>
</dbReference>
<reference evidence="5 6" key="1">
    <citation type="submission" date="2023-11" db="EMBL/GenBank/DDBJ databases">
        <title>MicrobeMod: A computational toolkit for identifying prokaryotic methylation and restriction-modification with nanopore sequencing.</title>
        <authorList>
            <person name="Crits-Christoph A."/>
            <person name="Kang S.C."/>
            <person name="Lee H."/>
            <person name="Ostrov N."/>
        </authorList>
    </citation>
    <scope>NUCLEOTIDE SEQUENCE [LARGE SCALE GENOMIC DNA]</scope>
    <source>
        <strain evidence="5 6">ATCC 25935</strain>
    </source>
</reference>
<feature type="domain" description="Fibronectin type III-like" evidence="4">
    <location>
        <begin position="693"/>
        <end position="762"/>
    </location>
</feature>
<dbReference type="Gene3D" id="3.20.20.300">
    <property type="entry name" value="Glycoside hydrolase, family 3, N-terminal domain"/>
    <property type="match status" value="1"/>
</dbReference>